<proteinExistence type="predicted"/>
<accession>A0A412FGV2</accession>
<evidence type="ECO:0000313" key="1">
    <source>
        <dbReference type="EMBL" id="RGR67430.1"/>
    </source>
</evidence>
<organism evidence="1 2">
    <name type="scientific">Roseburia inulinivorans</name>
    <dbReference type="NCBI Taxonomy" id="360807"/>
    <lineage>
        <taxon>Bacteria</taxon>
        <taxon>Bacillati</taxon>
        <taxon>Bacillota</taxon>
        <taxon>Clostridia</taxon>
        <taxon>Lachnospirales</taxon>
        <taxon>Lachnospiraceae</taxon>
        <taxon>Roseburia</taxon>
    </lineage>
</organism>
<sequence>MIGFPFDSHVTFESDGTPVYDRAITSAPLRKLIAKLLTDGILPNPSTNLQVEAGSGMNVVVNPGFAICAGGLKLEENQRTLAIQAADSNYDRIDTVVLRWNDNDSERICDLYIVEGIPAASPLRPELTRTESIWELGLADLFINKNSSAISNQRITDTRYESARCGIISAISEFDTTTLYQQVQADLAGFKASEQADFIKWFNDIKGQLSEDAAGNLQKQIGTLESLKTEVKTNLVNALNWVVDKTSGVIAKLGSADISKIGDGTVTGAIVNNKEAIEDVSQSLANGKIKFGIDSSGNYGYIKDGADTVIPFKRYEDGRTQGRNDVIGSPNSYGLYTKAQYDANKVTYKSGNYNTGLNGETWRHTSFNTGFSTIIALQIRCWDGVDDDDGRDNSFKNVRISGGNVSLDFYAPDYTDNYVQWLAIGK</sequence>
<dbReference type="AlphaFoldDB" id="A0A412FGV2"/>
<dbReference type="EMBL" id="QRUN01000014">
    <property type="protein sequence ID" value="RGR67430.1"/>
    <property type="molecule type" value="Genomic_DNA"/>
</dbReference>
<evidence type="ECO:0000313" key="2">
    <source>
        <dbReference type="Proteomes" id="UP000285820"/>
    </source>
</evidence>
<dbReference type="RefSeq" id="WP_118126279.1">
    <property type="nucleotide sequence ID" value="NZ_QRUN01000014.1"/>
</dbReference>
<name>A0A412FGV2_9FIRM</name>
<comment type="caution">
    <text evidence="1">The sequence shown here is derived from an EMBL/GenBank/DDBJ whole genome shotgun (WGS) entry which is preliminary data.</text>
</comment>
<gene>
    <name evidence="1" type="ORF">DWY29_10285</name>
</gene>
<dbReference type="Proteomes" id="UP000285820">
    <property type="component" value="Unassembled WGS sequence"/>
</dbReference>
<protein>
    <submittedName>
        <fullName evidence="1">Uncharacterized protein</fullName>
    </submittedName>
</protein>
<reference evidence="1 2" key="1">
    <citation type="submission" date="2018-08" db="EMBL/GenBank/DDBJ databases">
        <title>A genome reference for cultivated species of the human gut microbiota.</title>
        <authorList>
            <person name="Zou Y."/>
            <person name="Xue W."/>
            <person name="Luo G."/>
        </authorList>
    </citation>
    <scope>NUCLEOTIDE SEQUENCE [LARGE SCALE GENOMIC DNA]</scope>
    <source>
        <strain evidence="1 2">AF24-4</strain>
    </source>
</reference>